<dbReference type="GO" id="GO:0003723">
    <property type="term" value="F:RNA binding"/>
    <property type="evidence" value="ECO:0007669"/>
    <property type="project" value="UniProtKB-KW"/>
</dbReference>
<dbReference type="SMART" id="SM00955">
    <property type="entry name" value="RNB"/>
    <property type="match status" value="1"/>
</dbReference>
<dbReference type="Gene3D" id="2.40.50.700">
    <property type="match status" value="1"/>
</dbReference>
<evidence type="ECO:0000256" key="9">
    <source>
        <dbReference type="ARBA" id="ARBA00022835"/>
    </source>
</evidence>
<dbReference type="InterPro" id="IPR033770">
    <property type="entry name" value="RRP44_S1"/>
</dbReference>
<dbReference type="Pfam" id="PF17849">
    <property type="entry name" value="OB_Dis3"/>
    <property type="match status" value="1"/>
</dbReference>
<feature type="domain" description="RNB" evidence="17">
    <location>
        <begin position="437"/>
        <end position="769"/>
    </location>
</feature>
<evidence type="ECO:0000256" key="5">
    <source>
        <dbReference type="ARBA" id="ARBA00022490"/>
    </source>
</evidence>
<feature type="domain" description="PIN" evidence="16">
    <location>
        <begin position="43"/>
        <end position="156"/>
    </location>
</feature>
<dbReference type="InterPro" id="IPR033771">
    <property type="entry name" value="Rrp44_CSD1"/>
</dbReference>
<dbReference type="GO" id="GO:0004519">
    <property type="term" value="F:endonuclease activity"/>
    <property type="evidence" value="ECO:0007669"/>
    <property type="project" value="TreeGrafter"/>
</dbReference>
<dbReference type="InterPro" id="IPR002716">
    <property type="entry name" value="PIN_dom"/>
</dbReference>
<dbReference type="FunFam" id="2.40.50.700:FF:000001">
    <property type="entry name" value="Exosome complex exonuclease exoribonuclease (Rrp44)"/>
    <property type="match status" value="1"/>
</dbReference>
<dbReference type="InterPro" id="IPR029060">
    <property type="entry name" value="PIN-like_dom_sf"/>
</dbReference>
<evidence type="ECO:0000259" key="16">
    <source>
        <dbReference type="SMART" id="SM00670"/>
    </source>
</evidence>
<evidence type="ECO:0000256" key="6">
    <source>
        <dbReference type="ARBA" id="ARBA00022552"/>
    </source>
</evidence>
<dbReference type="PANTHER" id="PTHR23355:SF35">
    <property type="entry name" value="EXOSOME COMPLEX EXONUCLEASE RRP44"/>
    <property type="match status" value="1"/>
</dbReference>
<keyword evidence="5" id="KW-0963">Cytoplasm</keyword>
<dbReference type="SUPFAM" id="SSF50249">
    <property type="entry name" value="Nucleic acid-binding proteins"/>
    <property type="match status" value="3"/>
</dbReference>
<evidence type="ECO:0000256" key="13">
    <source>
        <dbReference type="ARBA" id="ARBA00077930"/>
    </source>
</evidence>
<evidence type="ECO:0000256" key="3">
    <source>
        <dbReference type="ARBA" id="ARBA00004496"/>
    </source>
</evidence>
<dbReference type="GO" id="GO:0000177">
    <property type="term" value="C:cytoplasmic exosome (RNase complex)"/>
    <property type="evidence" value="ECO:0007669"/>
    <property type="project" value="TreeGrafter"/>
</dbReference>
<dbReference type="EMBL" id="JAOPGA020001054">
    <property type="protein sequence ID" value="KAL0484556.1"/>
    <property type="molecule type" value="Genomic_DNA"/>
</dbReference>
<dbReference type="AlphaFoldDB" id="A0AAW2Z458"/>
<protein>
    <recommendedName>
        <fullName evidence="13">Ribosomal RNA-processing protein 44</fullName>
    </recommendedName>
</protein>
<dbReference type="Gene3D" id="2.40.50.140">
    <property type="entry name" value="Nucleic acid-binding proteins"/>
    <property type="match status" value="1"/>
</dbReference>
<dbReference type="GO" id="GO:0016075">
    <property type="term" value="P:rRNA catabolic process"/>
    <property type="evidence" value="ECO:0007669"/>
    <property type="project" value="TreeGrafter"/>
</dbReference>
<evidence type="ECO:0000256" key="12">
    <source>
        <dbReference type="ARBA" id="ARBA00023242"/>
    </source>
</evidence>
<dbReference type="GO" id="GO:0006364">
    <property type="term" value="P:rRNA processing"/>
    <property type="evidence" value="ECO:0007669"/>
    <property type="project" value="UniProtKB-KW"/>
</dbReference>
<dbReference type="FunFam" id="3.40.50.1010:FF:000021">
    <property type="entry name" value="DIS3-like exonuclease 1 isoform X1"/>
    <property type="match status" value="1"/>
</dbReference>
<comment type="caution">
    <text evidence="18">The sequence shown here is derived from an EMBL/GenBank/DDBJ whole genome shotgun (WGS) entry which is preliminary data.</text>
</comment>
<evidence type="ECO:0000256" key="11">
    <source>
        <dbReference type="ARBA" id="ARBA00022884"/>
    </source>
</evidence>
<gene>
    <name evidence="18" type="ORF">AKO1_011571</name>
</gene>
<keyword evidence="6" id="KW-0698">rRNA processing</keyword>
<evidence type="ECO:0000259" key="17">
    <source>
        <dbReference type="SMART" id="SM00955"/>
    </source>
</evidence>
<keyword evidence="11" id="KW-0694">RNA-binding</keyword>
<keyword evidence="12" id="KW-0539">Nucleus</keyword>
<feature type="region of interest" description="Disordered" evidence="15">
    <location>
        <begin position="283"/>
        <end position="307"/>
    </location>
</feature>
<evidence type="ECO:0000256" key="7">
    <source>
        <dbReference type="ARBA" id="ARBA00022722"/>
    </source>
</evidence>
<dbReference type="InterPro" id="IPR012340">
    <property type="entry name" value="NA-bd_OB-fold"/>
</dbReference>
<dbReference type="InterPro" id="IPR022966">
    <property type="entry name" value="RNase_II/R_CS"/>
</dbReference>
<evidence type="ECO:0000256" key="10">
    <source>
        <dbReference type="ARBA" id="ARBA00022839"/>
    </source>
</evidence>
<dbReference type="Gene3D" id="3.40.50.1010">
    <property type="entry name" value="5'-nuclease"/>
    <property type="match status" value="1"/>
</dbReference>
<comment type="cofactor">
    <cofactor evidence="1">
        <name>Mg(2+)</name>
        <dbReference type="ChEBI" id="CHEBI:18420"/>
    </cofactor>
</comment>
<reference evidence="18 19" key="1">
    <citation type="submission" date="2024-03" db="EMBL/GenBank/DDBJ databases">
        <title>The Acrasis kona genome and developmental transcriptomes reveal deep origins of eukaryotic multicellular pathways.</title>
        <authorList>
            <person name="Sheikh S."/>
            <person name="Fu C.-J."/>
            <person name="Brown M.W."/>
            <person name="Baldauf S.L."/>
        </authorList>
    </citation>
    <scope>NUCLEOTIDE SEQUENCE [LARGE SCALE GENOMIC DNA]</scope>
    <source>
        <strain evidence="18 19">ATCC MYA-3509</strain>
    </source>
</reference>
<dbReference type="InterPro" id="IPR041505">
    <property type="entry name" value="Dis3_CSD2"/>
</dbReference>
<sequence length="956" mass="109215">MLKSKTFVKRTKKGNVVKVVKEHYLRDDIGTGVGTVLQAGAECYVIPDTNVILHQITVMENPVITNVIVLQTVLDEVKNQNASIYNRLRALVGMQNKHFYVFSNEHHKETYVERIASESPNDRNDRAIRVAALWYMRKLSESKPVLLLTNDRANMEKAKFEEINVKTIQQYVRNDMKQHPQLLEFLNNSDELEEDAEVNKSQRKTKGVLFQEHKSEAEIRRGLLSKTYITGKLIVNRNNINEATITPDHGDKILIKGFENINRAINGDIVAVELLPRDQWTTPSTRIAQEQSVSSSSKDDHEVGDKIPTGRVVGITKKNWRMYCGSLDESTNDPKDGLVMRVLFSPVDRSIPKIRISTRQCLSLMNKRITVSIDEWKSDSKFPDGHYMSTLGDIYNTDVESRVILLEHDIPHYTFSENILNCLPQEDWKATVPAPNRVDLRDEYVMSVDPPGCTDIDDALHCKPLPNGNYQIGVHIADVTHFVHEGSPLDDEAAKRGTTVYLVDRRIEMLPKLLTNNLCSLVSDVDRYAFSVIWEVDQDAQIIDVRFCKSVIRSRHSLTYEQAQNIIDDTNRDDLPAQALRNLLKFSKLIKNRRREAGSLSLASPQVKFDIDRESMNPTDVEMYQMRETNSLVEEYMLLANVSVAKKILHEFPTLACLRGHPRPAPEKFDQLLKTLSTVDVQLDTTSSKALNDSLNAIDHSADEYVDTLVRILVTRCMEQAIYLVSGDHEPDAYVHYGLAAPLYTHFTSPIRRYADVIVHRLLACSLGLYPLSKRLTDRELARTIVDGLNKRNRMAQYSERASVELYTNTFFANRLVECEDAYVVRVRSNGLILFVPRYGFEHNVKILEESCQYDDAGEYMVLRDTIKIKTFQRVGVKIFVNRGKNYRRRLVMQVVEPDIMFAMDTKDLTANMLMSGTDDDKRKEDVTDVTGDVTLFEKSSDAASEPKNKKKKRTK</sequence>
<evidence type="ECO:0000256" key="1">
    <source>
        <dbReference type="ARBA" id="ARBA00001946"/>
    </source>
</evidence>
<accession>A0AAW2Z458</accession>
<dbReference type="InterPro" id="IPR001900">
    <property type="entry name" value="RNase_II/R"/>
</dbReference>
<organism evidence="18 19">
    <name type="scientific">Acrasis kona</name>
    <dbReference type="NCBI Taxonomy" id="1008807"/>
    <lineage>
        <taxon>Eukaryota</taxon>
        <taxon>Discoba</taxon>
        <taxon>Heterolobosea</taxon>
        <taxon>Tetramitia</taxon>
        <taxon>Eutetramitia</taxon>
        <taxon>Acrasidae</taxon>
        <taxon>Acrasis</taxon>
    </lineage>
</organism>
<dbReference type="SMART" id="SM00670">
    <property type="entry name" value="PINc"/>
    <property type="match status" value="1"/>
</dbReference>
<keyword evidence="10" id="KW-0269">Exonuclease</keyword>
<dbReference type="GO" id="GO:0019899">
    <property type="term" value="F:enzyme binding"/>
    <property type="evidence" value="ECO:0007669"/>
    <property type="project" value="UniProtKB-ARBA"/>
</dbReference>
<dbReference type="PROSITE" id="PS01175">
    <property type="entry name" value="RIBONUCLEASE_II"/>
    <property type="match status" value="1"/>
</dbReference>
<evidence type="ECO:0000256" key="8">
    <source>
        <dbReference type="ARBA" id="ARBA00022801"/>
    </source>
</evidence>
<dbReference type="GO" id="GO:0000176">
    <property type="term" value="C:nuclear exosome (RNase complex)"/>
    <property type="evidence" value="ECO:0007669"/>
    <property type="project" value="TreeGrafter"/>
</dbReference>
<keyword evidence="9" id="KW-0271">Exosome</keyword>
<dbReference type="GO" id="GO:0000175">
    <property type="term" value="F:3'-5'-RNA exonuclease activity"/>
    <property type="evidence" value="ECO:0007669"/>
    <property type="project" value="UniProtKB-ARBA"/>
</dbReference>
<dbReference type="Gene3D" id="2.40.50.690">
    <property type="match status" value="1"/>
</dbReference>
<dbReference type="GO" id="GO:0071031">
    <property type="term" value="P:nuclear mRNA surveillance of mRNA 3'-end processing"/>
    <property type="evidence" value="ECO:0007669"/>
    <property type="project" value="TreeGrafter"/>
</dbReference>
<evidence type="ECO:0000256" key="4">
    <source>
        <dbReference type="ARBA" id="ARBA00005785"/>
    </source>
</evidence>
<evidence type="ECO:0000256" key="14">
    <source>
        <dbReference type="RuleBase" id="RU003901"/>
    </source>
</evidence>
<dbReference type="InterPro" id="IPR050180">
    <property type="entry name" value="RNR_Ribonuclease"/>
</dbReference>
<evidence type="ECO:0000313" key="19">
    <source>
        <dbReference type="Proteomes" id="UP001431209"/>
    </source>
</evidence>
<evidence type="ECO:0000256" key="2">
    <source>
        <dbReference type="ARBA" id="ARBA00004123"/>
    </source>
</evidence>
<name>A0AAW2Z458_9EUKA</name>
<evidence type="ECO:0000313" key="18">
    <source>
        <dbReference type="EMBL" id="KAL0484556.1"/>
    </source>
</evidence>
<dbReference type="Pfam" id="PF00773">
    <property type="entry name" value="RNB"/>
    <property type="match status" value="1"/>
</dbReference>
<keyword evidence="8" id="KW-0378">Hydrolase</keyword>
<dbReference type="Pfam" id="PF17216">
    <property type="entry name" value="Rrp44_CSD1"/>
    <property type="match status" value="1"/>
</dbReference>
<dbReference type="PANTHER" id="PTHR23355">
    <property type="entry name" value="RIBONUCLEASE"/>
    <property type="match status" value="1"/>
</dbReference>
<dbReference type="Pfam" id="PF13638">
    <property type="entry name" value="PIN_4"/>
    <property type="match status" value="1"/>
</dbReference>
<comment type="similarity">
    <text evidence="4 14">Belongs to the RNR ribonuclease family.</text>
</comment>
<keyword evidence="19" id="KW-1185">Reference proteome</keyword>
<dbReference type="Proteomes" id="UP001431209">
    <property type="component" value="Unassembled WGS sequence"/>
</dbReference>
<dbReference type="SUPFAM" id="SSF88723">
    <property type="entry name" value="PIN domain-like"/>
    <property type="match status" value="1"/>
</dbReference>
<proteinExistence type="inferred from homology"/>
<evidence type="ECO:0000256" key="15">
    <source>
        <dbReference type="SAM" id="MobiDB-lite"/>
    </source>
</evidence>
<dbReference type="CDD" id="cd09862">
    <property type="entry name" value="PIN_Rrp44-like"/>
    <property type="match status" value="1"/>
</dbReference>
<comment type="subcellular location">
    <subcellularLocation>
        <location evidence="3">Cytoplasm</location>
    </subcellularLocation>
    <subcellularLocation>
        <location evidence="2">Nucleus</location>
    </subcellularLocation>
</comment>
<feature type="compositionally biased region" description="Polar residues" evidence="15">
    <location>
        <begin position="283"/>
        <end position="296"/>
    </location>
</feature>
<dbReference type="Pfam" id="PF17215">
    <property type="entry name" value="Rrp44_S1"/>
    <property type="match status" value="1"/>
</dbReference>
<keyword evidence="7" id="KW-0540">Nuclease</keyword>